<evidence type="ECO:0000256" key="3">
    <source>
        <dbReference type="ARBA" id="ARBA00023163"/>
    </source>
</evidence>
<dbReference type="InterPro" id="IPR000843">
    <property type="entry name" value="HTH_LacI"/>
</dbReference>
<evidence type="ECO:0000259" key="4">
    <source>
        <dbReference type="PROSITE" id="PS50932"/>
    </source>
</evidence>
<dbReference type="GO" id="GO:0000976">
    <property type="term" value="F:transcription cis-regulatory region binding"/>
    <property type="evidence" value="ECO:0007669"/>
    <property type="project" value="TreeGrafter"/>
</dbReference>
<dbReference type="CDD" id="cd01392">
    <property type="entry name" value="HTH_LacI"/>
    <property type="match status" value="1"/>
</dbReference>
<dbReference type="PROSITE" id="PS00356">
    <property type="entry name" value="HTH_LACI_1"/>
    <property type="match status" value="1"/>
</dbReference>
<dbReference type="SUPFAM" id="SSF53822">
    <property type="entry name" value="Periplasmic binding protein-like I"/>
    <property type="match status" value="1"/>
</dbReference>
<reference evidence="5 6" key="1">
    <citation type="submission" date="2019-06" db="EMBL/GenBank/DDBJ databases">
        <title>Sequencing the genomes of 1000 actinobacteria strains.</title>
        <authorList>
            <person name="Klenk H.-P."/>
        </authorList>
    </citation>
    <scope>NUCLEOTIDE SEQUENCE [LARGE SCALE GENOMIC DNA]</scope>
    <source>
        <strain evidence="5 6">DSM 45301</strain>
    </source>
</reference>
<dbReference type="PANTHER" id="PTHR30146:SF153">
    <property type="entry name" value="LACTOSE OPERON REPRESSOR"/>
    <property type="match status" value="1"/>
</dbReference>
<dbReference type="Gene3D" id="3.40.50.2300">
    <property type="match status" value="2"/>
</dbReference>
<dbReference type="SMART" id="SM00354">
    <property type="entry name" value="HTH_LACI"/>
    <property type="match status" value="1"/>
</dbReference>
<dbReference type="EMBL" id="VFPA01000002">
    <property type="protein sequence ID" value="TQM10862.1"/>
    <property type="molecule type" value="Genomic_DNA"/>
</dbReference>
<evidence type="ECO:0000256" key="1">
    <source>
        <dbReference type="ARBA" id="ARBA00023015"/>
    </source>
</evidence>
<dbReference type="SUPFAM" id="SSF47413">
    <property type="entry name" value="lambda repressor-like DNA-binding domains"/>
    <property type="match status" value="1"/>
</dbReference>
<dbReference type="PROSITE" id="PS50932">
    <property type="entry name" value="HTH_LACI_2"/>
    <property type="match status" value="1"/>
</dbReference>
<proteinExistence type="predicted"/>
<dbReference type="RefSeq" id="WP_211366641.1">
    <property type="nucleotide sequence ID" value="NZ_VFPA01000002.1"/>
</dbReference>
<keyword evidence="6" id="KW-1185">Reference proteome</keyword>
<dbReference type="GO" id="GO:0003700">
    <property type="term" value="F:DNA-binding transcription factor activity"/>
    <property type="evidence" value="ECO:0007669"/>
    <property type="project" value="TreeGrafter"/>
</dbReference>
<evidence type="ECO:0000313" key="5">
    <source>
        <dbReference type="EMBL" id="TQM10862.1"/>
    </source>
</evidence>
<name>A0A543DNG6_9PSEU</name>
<keyword evidence="2" id="KW-0238">DNA-binding</keyword>
<dbReference type="Pfam" id="PF00356">
    <property type="entry name" value="LacI"/>
    <property type="match status" value="1"/>
</dbReference>
<organism evidence="5 6">
    <name type="scientific">Pseudonocardia kunmingensis</name>
    <dbReference type="NCBI Taxonomy" id="630975"/>
    <lineage>
        <taxon>Bacteria</taxon>
        <taxon>Bacillati</taxon>
        <taxon>Actinomycetota</taxon>
        <taxon>Actinomycetes</taxon>
        <taxon>Pseudonocardiales</taxon>
        <taxon>Pseudonocardiaceae</taxon>
        <taxon>Pseudonocardia</taxon>
    </lineage>
</organism>
<keyword evidence="1" id="KW-0805">Transcription regulation</keyword>
<evidence type="ECO:0000256" key="2">
    <source>
        <dbReference type="ARBA" id="ARBA00023125"/>
    </source>
</evidence>
<gene>
    <name evidence="5" type="ORF">FB558_3385</name>
</gene>
<sequence>MDVDRGAPSARPRMVDVARVAGVSQKSVSNVLGGYEPVSPELRAKVERAVALLGYVPNSAARTLRTGRTGVIALAVPNLWSPYFAELASHLTDAADERGLTILIDETHGDEDREALIARRLRHHEIDGLVLSPLAMDPASIAAAARSIPMVLLGERELPASVDHVVIDNVAAAREATEHLLELGRRRIATVGAPLDDGTSTGSLRLHGYRAAMAAAGLSDEGMIVRTRHLQRQQGVEAAAQLLAAPRTPDAVFCFNDMLAIGVMHALRLRGVRVPDDVAVVGFDDVAEAAYANPTLTSVHLDRQRIARAALDILVGRLDGSRAQGAGRTVIEHRLVVRESTGGRPDGSRH</sequence>
<dbReference type="AlphaFoldDB" id="A0A543DNG6"/>
<dbReference type="Pfam" id="PF13377">
    <property type="entry name" value="Peripla_BP_3"/>
    <property type="match status" value="1"/>
</dbReference>
<comment type="caution">
    <text evidence="5">The sequence shown here is derived from an EMBL/GenBank/DDBJ whole genome shotgun (WGS) entry which is preliminary data.</text>
</comment>
<feature type="domain" description="HTH lacI-type" evidence="4">
    <location>
        <begin position="12"/>
        <end position="66"/>
    </location>
</feature>
<dbReference type="Gene3D" id="1.10.260.40">
    <property type="entry name" value="lambda repressor-like DNA-binding domains"/>
    <property type="match status" value="1"/>
</dbReference>
<dbReference type="CDD" id="cd06267">
    <property type="entry name" value="PBP1_LacI_sugar_binding-like"/>
    <property type="match status" value="1"/>
</dbReference>
<protein>
    <submittedName>
        <fullName evidence="5">LacI family transcriptional regulator</fullName>
    </submittedName>
</protein>
<accession>A0A543DNG6</accession>
<dbReference type="PANTHER" id="PTHR30146">
    <property type="entry name" value="LACI-RELATED TRANSCRIPTIONAL REPRESSOR"/>
    <property type="match status" value="1"/>
</dbReference>
<dbReference type="InterPro" id="IPR010982">
    <property type="entry name" value="Lambda_DNA-bd_dom_sf"/>
</dbReference>
<dbReference type="InterPro" id="IPR028082">
    <property type="entry name" value="Peripla_BP_I"/>
</dbReference>
<dbReference type="Proteomes" id="UP000315677">
    <property type="component" value="Unassembled WGS sequence"/>
</dbReference>
<evidence type="ECO:0000313" key="6">
    <source>
        <dbReference type="Proteomes" id="UP000315677"/>
    </source>
</evidence>
<dbReference type="InterPro" id="IPR046335">
    <property type="entry name" value="LacI/GalR-like_sensor"/>
</dbReference>
<keyword evidence="3" id="KW-0804">Transcription</keyword>